<evidence type="ECO:0000313" key="3">
    <source>
        <dbReference type="Proteomes" id="UP000464086"/>
    </source>
</evidence>
<sequence length="138" mass="15412">MRALSIIPALVSVPAMAQTSQRTRNIALNWNRAVAAERSAKQAMEQFYRDTIQPVLDAFRAGEASMREAVEAEDSERAWIDAYEAAAKRLVETPAPNLEAVVAKLRIGNRYYMFNSEPDPDLLLEKIADEIMLLSSKA</sequence>
<dbReference type="Proteomes" id="UP000464086">
    <property type="component" value="Chromosome"/>
</dbReference>
<dbReference type="AlphaFoldDB" id="A0A6P1GI92"/>
<feature type="signal peptide" evidence="1">
    <location>
        <begin position="1"/>
        <end position="17"/>
    </location>
</feature>
<accession>A0A6P1GI92</accession>
<reference evidence="2 3" key="1">
    <citation type="submission" date="2019-12" db="EMBL/GenBank/DDBJ databases">
        <title>Functional and genomic insights into the Sphingobium yanoikuyae YC-JY1, a bacterium efficiently degrading bisphenol A.</title>
        <authorList>
            <person name="Jia Y."/>
            <person name="Li X."/>
            <person name="Wang J."/>
            <person name="Eltoukhy A."/>
            <person name="Lamraoui I."/>
            <person name="Yan Y."/>
        </authorList>
    </citation>
    <scope>NUCLEOTIDE SEQUENCE [LARGE SCALE GENOMIC DNA]</scope>
    <source>
        <strain evidence="2 3">YC-JY1</strain>
    </source>
</reference>
<evidence type="ECO:0000256" key="1">
    <source>
        <dbReference type="SAM" id="SignalP"/>
    </source>
</evidence>
<dbReference type="RefSeq" id="WP_159366762.1">
    <property type="nucleotide sequence ID" value="NZ_CP047218.1"/>
</dbReference>
<dbReference type="EMBL" id="CP047218">
    <property type="protein sequence ID" value="QHD67954.1"/>
    <property type="molecule type" value="Genomic_DNA"/>
</dbReference>
<keyword evidence="1" id="KW-0732">Signal</keyword>
<feature type="chain" id="PRO_5026914811" evidence="1">
    <location>
        <begin position="18"/>
        <end position="138"/>
    </location>
</feature>
<protein>
    <submittedName>
        <fullName evidence="2">Uncharacterized protein</fullName>
    </submittedName>
</protein>
<evidence type="ECO:0000313" key="2">
    <source>
        <dbReference type="EMBL" id="QHD67954.1"/>
    </source>
</evidence>
<gene>
    <name evidence="2" type="ORF">GS397_13510</name>
</gene>
<organism evidence="2 3">
    <name type="scientific">Sphingobium yanoikuyae</name>
    <name type="common">Sphingomonas yanoikuyae</name>
    <dbReference type="NCBI Taxonomy" id="13690"/>
    <lineage>
        <taxon>Bacteria</taxon>
        <taxon>Pseudomonadati</taxon>
        <taxon>Pseudomonadota</taxon>
        <taxon>Alphaproteobacteria</taxon>
        <taxon>Sphingomonadales</taxon>
        <taxon>Sphingomonadaceae</taxon>
        <taxon>Sphingobium</taxon>
    </lineage>
</organism>
<proteinExistence type="predicted"/>
<name>A0A6P1GI92_SPHYA</name>